<evidence type="ECO:0000256" key="11">
    <source>
        <dbReference type="ARBA" id="ARBA00022806"/>
    </source>
</evidence>
<dbReference type="InterPro" id="IPR014001">
    <property type="entry name" value="Helicase_ATP-bd"/>
</dbReference>
<feature type="compositionally biased region" description="Basic and acidic residues" evidence="16">
    <location>
        <begin position="763"/>
        <end position="778"/>
    </location>
</feature>
<dbReference type="InterPro" id="IPR000629">
    <property type="entry name" value="RNA-helicase_DEAD-box_CS"/>
</dbReference>
<evidence type="ECO:0000256" key="1">
    <source>
        <dbReference type="ARBA" id="ARBA00000402"/>
    </source>
</evidence>
<evidence type="ECO:0000256" key="16">
    <source>
        <dbReference type="SAM" id="MobiDB-lite"/>
    </source>
</evidence>
<dbReference type="CDD" id="cd17947">
    <property type="entry name" value="DEADc_DDX27"/>
    <property type="match status" value="1"/>
</dbReference>
<dbReference type="InterPro" id="IPR027794">
    <property type="entry name" value="tRNase_Z_dom"/>
</dbReference>
<feature type="compositionally biased region" description="Acidic residues" evidence="16">
    <location>
        <begin position="20"/>
        <end position="32"/>
    </location>
</feature>
<dbReference type="GO" id="GO:0005739">
    <property type="term" value="C:mitochondrion"/>
    <property type="evidence" value="ECO:0007669"/>
    <property type="project" value="TreeGrafter"/>
</dbReference>
<dbReference type="EMBL" id="JAHCVI010000001">
    <property type="protein sequence ID" value="KAG7291015.1"/>
    <property type="molecule type" value="Genomic_DNA"/>
</dbReference>
<comment type="catalytic activity">
    <reaction evidence="1">
        <text>Endonucleolytic cleavage of RNA, removing extra 3' nucleotides from tRNA precursor, generating 3' termini of tRNAs. A 3'-hydroxy group is left at the tRNA terminus and a 5'-phosphoryl group is left at the trailer molecule.</text>
        <dbReference type="EC" id="3.1.26.11"/>
    </reaction>
</comment>
<dbReference type="Gene3D" id="3.40.50.300">
    <property type="entry name" value="P-loop containing nucleotide triphosphate hydrolases"/>
    <property type="match status" value="2"/>
</dbReference>
<keyword evidence="5" id="KW-0819">tRNA processing</keyword>
<evidence type="ECO:0000256" key="5">
    <source>
        <dbReference type="ARBA" id="ARBA00022694"/>
    </source>
</evidence>
<feature type="region of interest" description="Disordered" evidence="16">
    <location>
        <begin position="1449"/>
        <end position="1611"/>
    </location>
</feature>
<dbReference type="Pfam" id="PF00271">
    <property type="entry name" value="Helicase_C"/>
    <property type="match status" value="1"/>
</dbReference>
<keyword evidence="8" id="KW-0547">Nucleotide-binding</keyword>
<dbReference type="InterPro" id="IPR011545">
    <property type="entry name" value="DEAD/DEAH_box_helicase_dom"/>
</dbReference>
<feature type="region of interest" description="Disordered" evidence="16">
    <location>
        <begin position="726"/>
        <end position="789"/>
    </location>
</feature>
<feature type="compositionally biased region" description="Acidic residues" evidence="16">
    <location>
        <begin position="257"/>
        <end position="269"/>
    </location>
</feature>
<protein>
    <recommendedName>
        <fullName evidence="4">ribonuclease Z</fullName>
        <ecNumber evidence="4">3.1.26.11</ecNumber>
    </recommendedName>
</protein>
<dbReference type="PANTHER" id="PTHR12553:SF49">
    <property type="entry name" value="ZINC PHOSPHODIESTERASE ELAC PROTEIN 2"/>
    <property type="match status" value="1"/>
</dbReference>
<keyword evidence="13" id="KW-0067">ATP-binding</keyword>
<dbReference type="EC" id="3.1.26.11" evidence="4"/>
<feature type="compositionally biased region" description="Acidic residues" evidence="16">
    <location>
        <begin position="205"/>
        <end position="242"/>
    </location>
</feature>
<feature type="compositionally biased region" description="Polar residues" evidence="16">
    <location>
        <begin position="1550"/>
        <end position="1562"/>
    </location>
</feature>
<dbReference type="Pfam" id="PF09949">
    <property type="entry name" value="APP1_cat"/>
    <property type="match status" value="1"/>
</dbReference>
<comment type="similarity">
    <text evidence="3">Belongs to the RNase Z family.</text>
</comment>
<evidence type="ECO:0000259" key="19">
    <source>
        <dbReference type="PROSITE" id="PS51195"/>
    </source>
</evidence>
<feature type="region of interest" description="Disordered" evidence="16">
    <location>
        <begin position="1"/>
        <end position="295"/>
    </location>
</feature>
<dbReference type="GO" id="GO:0003724">
    <property type="term" value="F:RNA helicase activity"/>
    <property type="evidence" value="ECO:0007669"/>
    <property type="project" value="InterPro"/>
</dbReference>
<feature type="compositionally biased region" description="Basic residues" evidence="16">
    <location>
        <begin position="49"/>
        <end position="64"/>
    </location>
</feature>
<evidence type="ECO:0000256" key="7">
    <source>
        <dbReference type="ARBA" id="ARBA00022723"/>
    </source>
</evidence>
<name>A0AAD4I277_9PEZI</name>
<sequence length="2623" mass="287672">MAPSHKRKAVDDDFIHTISDNDEPDVVEEDEVAPAPAAKKAKTTSASKKEKKNKKNKNKNKSKKSTADDDEDEDQNEPQDQEETGLWHGGNDADDGAMDSDFEFALDGVSGFGDDAGAGEFEGWGFEGAKKGITGGAGPEGKSGVDLDEIIRRRREMKEGKGKAIEKEEEEGGEEEEEEGEEGVEVDLDDEVLADDAFGMGVGSDVEEEEDEEMRDVEGSEGSEEEEEEAEAEGEDEDDAASDNDSVATPVQHPDDGAESDDDEEDAEEEAKRREFFAAPEETEQTGKKGDMSSFQGMSLSRPILRGLTSVGFTKPTPIQAKTIPIALMGKDVVGGAVTGSGKTAAFVVPILERLLYRPKKVPTTRVVILTPTRELAIQCHSVATKLASHTDIKFCLAVGGLSLKVQEGELRLRPDVVIATPGRFIDHMRNSASFAVETVEILVLDEADRMLEDGFADELNEILTTIPKSRQTMLFSATMTSTVDKLIRIGLNKPARIMVDSQKKTAVNLAQEFVRLRPGREEKRLGYLVHICKTFYTERVIIFFRQKKIAHRTRIIFGLLGLSCAELHGSMNQAQRIASVEAFRDGKVNYLLATDLASRGLDIKGVDTVINYEAPQTLEIYVHRVGRTARAGRSGVAITLAAEPDRKVVKAAVKAGKAQGSKIISRVIDPADADKWQDQIDEMDDEIEEILREEKEEKQLAQVEMQVKKGENMIKHEEEINSRPRRTWFESEKDKKAAKEAGRTELNGIRDAMKKKGKGKLSNKDKKKLDSKAERSEGASWKKGRAERDGKGAVLNLKKIKKPSGQVNRVLRALLPSRLRDRLTRFRLDTLPRYRRALQSRIYGFLVERQRRRRERGAKRRSRIVELAARAQRGRLLREGAADKEIGRGGGGAGSGDSGVVAKIKGEIAEGKSVAGAVAGVGSAVHEARRGGMQSQGQGQGQYGAGGYGYGAYGTGIGTGMGSREGTPVPERGARRRKLAAVAGSVYRAGVAAASELREQYSNTRIRGVDGADPRVSIPGAFPQVSIITKGDEQMVLFPTYAKRHVREFGEGVSRSVQAANAAQVGLSEEEYWKQEWARVEDEKAVVDVDVRGWIYMPSKGPMTRRNRMLIGLARRLSGIPPPVMQSEQAESSHERLEEMREEQRIAREAREIEKRGQDEKEVANRGGYSEPPSGSKGANHSPVSPPPSPTLSARTPTMSQSDMTEAELSIANANLMARLGPFMTTPLVQIPITIFFYNDEQSRSQTVLTDDSGHFHARVALEFVPTDVRVLANENISTTKPVEIIDSKGVSMISDVDDTVKRSNISMGAREIFRNTFVRDLADLTVDGVREWYNAMHEMGVKVHYCSNSPWQLFPVLATFFHTAGLPQGSIHLKQYSGMLQGIFEPVAERKKGTLERIIRDFPERKFILVGDSGEADLEVYTELALANPGRILAVFIRDVTTPEQTGFFDSSYNADSVQRSRQGSTRAQLESRPPAREEAEKRPQLPPRATAPVPSSGPVMGTLIDFDEPEPASPVESRSKPGTPGSDRLAQKLPPPPRPAKPAALRSTPSDSSTNSQKGTLAGPDPSQGLPRPRTSAGTPPNTNKPTPPPPPPPRRRGTAPIAQQARSNANLNSDVAEMEPLPSASGAYPASIVETATQPNGTAATAAVNKKVDLWLRRLSRAHEILDGQGVKLYTWRRGDDVIAEAKGIVQTQQPVARCFHFLARRQAKRPSPLVNIPLASPRLSSLFPNTIVHRIISAWPTKRSGTGRFVLLPATAVAPSLGKHHPAITRLPPPTGMLCYVQIVSTPTADTPGGCVMLHFDNRRYLFGRMAEGTQRNMVQRKISLAKIHDIFLTGRIDWDTTGGLLGMILTLADLKAASAADVEQVNKQRRSDGKKEAKAVLTHLNIHGGKNLIHLLASARRFILRKAMPVEPREVRHDPRRHAGKEGEPDYEDENIKVWSIPLSTEDSRVHTPGHQSPKKRKLSPSSSSEAGSEEDVATEEANQNIRQSVVKDMFSSKWNLDTLREMRLADVRLPAKIFIRNDQGHIQPYTGPPASESPDTKVLVRLPWPASQIEQLPSTQPSKQSMCYIVKGHSRRGKFDVEAANRLGVAKPDFRKLTAGESVLAKDGSTVTPDMVLGATIKGHGFAVVDIPSADLIDHLIQRPEFSNPEIMEGIDVMYWILSDGVSLGSPGVRQFVEAHSTVKHIVLGSAVCPNVPALESPMSQLIKMNRIDKERFPLPIFDTNPTASVGPELELVTEVGRAGLQYQLAPKQMFLADTAVPVMDTREPIVELTNGAPQVLGLASTAYKFVSNPSFLAEAAEVQRDLPCPETEIVPLGTGSAMPSKYRNVSATLIRVPGWGNYLFDCGENTLGQLRRAFGYQGADDILKDLRAIYISHAHADHHLGTINVIAHWRQLTSDSKLAIIATPKYQDFVREFHQVQDLAPDRLVPVALKSIGGRPQPGGIGRPHFPAGYDAVATPLPNIEACFVDHCFEATALVLTFPDTGLKLAYSGDCRPSRPFAELGKGAHLLIHECTFDDELGGDALAKKHSTLSEALGVGRDMEARRILLTHFSQRYPKLPVVNEAALKTDGKRDVEVLFAFDLMRVKLGEFKQAKAFLPALRELLREGEREEEG</sequence>
<feature type="compositionally biased region" description="Basic and acidic residues" evidence="16">
    <location>
        <begin position="726"/>
        <end position="744"/>
    </location>
</feature>
<feature type="compositionally biased region" description="Acidic residues" evidence="16">
    <location>
        <begin position="68"/>
        <end position="83"/>
    </location>
</feature>
<accession>A0AAD4I277</accession>
<keyword evidence="10" id="KW-0378">Hydrolase</keyword>
<dbReference type="GO" id="GO:1990180">
    <property type="term" value="P:mitochondrial tRNA 3'-end processing"/>
    <property type="evidence" value="ECO:0007669"/>
    <property type="project" value="TreeGrafter"/>
</dbReference>
<organism evidence="20 21">
    <name type="scientific">Staphylotrichum longicolle</name>
    <dbReference type="NCBI Taxonomy" id="669026"/>
    <lineage>
        <taxon>Eukaryota</taxon>
        <taxon>Fungi</taxon>
        <taxon>Dikarya</taxon>
        <taxon>Ascomycota</taxon>
        <taxon>Pezizomycotina</taxon>
        <taxon>Sordariomycetes</taxon>
        <taxon>Sordariomycetidae</taxon>
        <taxon>Sordariales</taxon>
        <taxon>Chaetomiaceae</taxon>
        <taxon>Staphylotrichum</taxon>
    </lineage>
</organism>
<evidence type="ECO:0000259" key="18">
    <source>
        <dbReference type="PROSITE" id="PS51194"/>
    </source>
</evidence>
<feature type="domain" description="DEAD-box RNA helicase Q" evidence="19">
    <location>
        <begin position="293"/>
        <end position="321"/>
    </location>
</feature>
<feature type="short sequence motif" description="Q motif" evidence="14">
    <location>
        <begin position="293"/>
        <end position="321"/>
    </location>
</feature>
<proteinExistence type="inferred from homology"/>
<dbReference type="GO" id="GO:0005524">
    <property type="term" value="F:ATP binding"/>
    <property type="evidence" value="ECO:0007669"/>
    <property type="project" value="UniProtKB-KW"/>
</dbReference>
<feature type="domain" description="Helicase ATP-binding" evidence="17">
    <location>
        <begin position="324"/>
        <end position="498"/>
    </location>
</feature>
<feature type="region of interest" description="Disordered" evidence="16">
    <location>
        <begin position="1919"/>
        <end position="1991"/>
    </location>
</feature>
<feature type="compositionally biased region" description="Basic and acidic residues" evidence="16">
    <location>
        <begin position="143"/>
        <end position="166"/>
    </location>
</feature>
<dbReference type="Pfam" id="PF13691">
    <property type="entry name" value="Lactamase_B_4"/>
    <property type="match status" value="1"/>
</dbReference>
<feature type="compositionally biased region" description="Polar residues" evidence="16">
    <location>
        <begin position="1449"/>
        <end position="1471"/>
    </location>
</feature>
<dbReference type="Proteomes" id="UP001197093">
    <property type="component" value="Unassembled WGS sequence"/>
</dbReference>
<feature type="coiled-coil region" evidence="15">
    <location>
        <begin position="674"/>
        <end position="714"/>
    </location>
</feature>
<dbReference type="GO" id="GO:0046872">
    <property type="term" value="F:metal ion binding"/>
    <property type="evidence" value="ECO:0007669"/>
    <property type="project" value="UniProtKB-KW"/>
</dbReference>
<dbReference type="InterPro" id="IPR001650">
    <property type="entry name" value="Helicase_C-like"/>
</dbReference>
<evidence type="ECO:0000256" key="12">
    <source>
        <dbReference type="ARBA" id="ARBA00022833"/>
    </source>
</evidence>
<dbReference type="InterPro" id="IPR036866">
    <property type="entry name" value="RibonucZ/Hydroxyglut_hydro"/>
</dbReference>
<dbReference type="InterPro" id="IPR027417">
    <property type="entry name" value="P-loop_NTPase"/>
</dbReference>
<comment type="cofactor">
    <cofactor evidence="2">
        <name>Zn(2+)</name>
        <dbReference type="ChEBI" id="CHEBI:29105"/>
    </cofactor>
</comment>
<evidence type="ECO:0000256" key="6">
    <source>
        <dbReference type="ARBA" id="ARBA00022722"/>
    </source>
</evidence>
<dbReference type="CDD" id="cd07718">
    <property type="entry name" value="RNaseZ_ELAC1_ELAC2-C-term-like_MBL-fold"/>
    <property type="match status" value="1"/>
</dbReference>
<dbReference type="PANTHER" id="PTHR12553">
    <property type="entry name" value="ZINC PHOSPHODIESTERASE ELAC PROTEIN 2"/>
    <property type="match status" value="1"/>
</dbReference>
<dbReference type="InterPro" id="IPR047151">
    <property type="entry name" value="RNZ2-like"/>
</dbReference>
<keyword evidence="7" id="KW-0479">Metal-binding</keyword>
<evidence type="ECO:0000256" key="13">
    <source>
        <dbReference type="ARBA" id="ARBA00022840"/>
    </source>
</evidence>
<keyword evidence="9" id="KW-0255">Endonuclease</keyword>
<feature type="compositionally biased region" description="Gly residues" evidence="16">
    <location>
        <begin position="110"/>
        <end position="126"/>
    </location>
</feature>
<evidence type="ECO:0000256" key="4">
    <source>
        <dbReference type="ARBA" id="ARBA00012477"/>
    </source>
</evidence>
<feature type="compositionally biased region" description="Polar residues" evidence="16">
    <location>
        <begin position="1192"/>
        <end position="1205"/>
    </location>
</feature>
<dbReference type="InterPro" id="IPR001279">
    <property type="entry name" value="Metallo-B-lactamas"/>
</dbReference>
<evidence type="ECO:0000256" key="9">
    <source>
        <dbReference type="ARBA" id="ARBA00022759"/>
    </source>
</evidence>
<feature type="region of interest" description="Disordered" evidence="16">
    <location>
        <begin position="1121"/>
        <end position="1205"/>
    </location>
</feature>
<reference evidence="20" key="1">
    <citation type="submission" date="2023-02" db="EMBL/GenBank/DDBJ databases">
        <authorList>
            <person name="Palmer J.M."/>
        </authorList>
    </citation>
    <scope>NUCLEOTIDE SEQUENCE</scope>
    <source>
        <strain evidence="20">FW57</strain>
    </source>
</reference>
<dbReference type="SMART" id="SM00490">
    <property type="entry name" value="HELICc"/>
    <property type="match status" value="1"/>
</dbReference>
<gene>
    <name evidence="20" type="ORF">NEMBOFW57_001023</name>
</gene>
<evidence type="ECO:0000259" key="17">
    <source>
        <dbReference type="PROSITE" id="PS51192"/>
    </source>
</evidence>
<evidence type="ECO:0000256" key="14">
    <source>
        <dbReference type="PROSITE-ProRule" id="PRU00552"/>
    </source>
</evidence>
<keyword evidence="11" id="KW-0347">Helicase</keyword>
<dbReference type="SUPFAM" id="SSF56281">
    <property type="entry name" value="Metallo-hydrolase/oxidoreductase"/>
    <property type="match status" value="2"/>
</dbReference>
<keyword evidence="21" id="KW-1185">Reference proteome</keyword>
<dbReference type="Gene3D" id="3.60.15.10">
    <property type="entry name" value="Ribonuclease Z/Hydroxyacylglutathione hydrolase-like"/>
    <property type="match status" value="2"/>
</dbReference>
<evidence type="ECO:0000313" key="21">
    <source>
        <dbReference type="Proteomes" id="UP001197093"/>
    </source>
</evidence>
<dbReference type="Pfam" id="PF00270">
    <property type="entry name" value="DEAD"/>
    <property type="match status" value="1"/>
</dbReference>
<dbReference type="PROSITE" id="PS51192">
    <property type="entry name" value="HELICASE_ATP_BIND_1"/>
    <property type="match status" value="1"/>
</dbReference>
<feature type="compositionally biased region" description="Basic and acidic residues" evidence="16">
    <location>
        <begin position="1476"/>
        <end position="1486"/>
    </location>
</feature>
<dbReference type="CDD" id="cd18787">
    <property type="entry name" value="SF2_C_DEAD"/>
    <property type="match status" value="1"/>
</dbReference>
<feature type="domain" description="Helicase C-terminal" evidence="18">
    <location>
        <begin position="528"/>
        <end position="707"/>
    </location>
</feature>
<evidence type="ECO:0000256" key="2">
    <source>
        <dbReference type="ARBA" id="ARBA00001947"/>
    </source>
</evidence>
<evidence type="ECO:0000256" key="8">
    <source>
        <dbReference type="ARBA" id="ARBA00022741"/>
    </source>
</evidence>
<dbReference type="InterPro" id="IPR019236">
    <property type="entry name" value="APP1_cat"/>
</dbReference>
<evidence type="ECO:0000313" key="20">
    <source>
        <dbReference type="EMBL" id="KAG7291015.1"/>
    </source>
</evidence>
<keyword evidence="15" id="KW-0175">Coiled coil</keyword>
<dbReference type="GO" id="GO:0008195">
    <property type="term" value="F:phosphatidate phosphatase activity"/>
    <property type="evidence" value="ECO:0007669"/>
    <property type="project" value="InterPro"/>
</dbReference>
<dbReference type="InterPro" id="IPR014014">
    <property type="entry name" value="RNA_helicase_DEAD_Q_motif"/>
</dbReference>
<feature type="compositionally biased region" description="Low complexity" evidence="16">
    <location>
        <begin position="33"/>
        <end position="46"/>
    </location>
</feature>
<evidence type="ECO:0000256" key="15">
    <source>
        <dbReference type="SAM" id="Coils"/>
    </source>
</evidence>
<keyword evidence="6" id="KW-0540">Nuclease</keyword>
<feature type="compositionally biased region" description="Basic and acidic residues" evidence="16">
    <location>
        <begin position="1132"/>
        <end position="1165"/>
    </location>
</feature>
<dbReference type="GO" id="GO:0003676">
    <property type="term" value="F:nucleic acid binding"/>
    <property type="evidence" value="ECO:0007669"/>
    <property type="project" value="InterPro"/>
</dbReference>
<dbReference type="SUPFAM" id="SSF52540">
    <property type="entry name" value="P-loop containing nucleoside triphosphate hydrolases"/>
    <property type="match status" value="2"/>
</dbReference>
<evidence type="ECO:0000256" key="10">
    <source>
        <dbReference type="ARBA" id="ARBA00022801"/>
    </source>
</evidence>
<feature type="compositionally biased region" description="Acidic residues" evidence="16">
    <location>
        <begin position="167"/>
        <end position="194"/>
    </location>
</feature>
<dbReference type="PROSITE" id="PS00039">
    <property type="entry name" value="DEAD_ATP_HELICASE"/>
    <property type="match status" value="1"/>
</dbReference>
<evidence type="ECO:0000256" key="3">
    <source>
        <dbReference type="ARBA" id="ARBA00007823"/>
    </source>
</evidence>
<dbReference type="PROSITE" id="PS51195">
    <property type="entry name" value="Q_MOTIF"/>
    <property type="match status" value="1"/>
</dbReference>
<comment type="caution">
    <text evidence="20">The sequence shown here is derived from an EMBL/GenBank/DDBJ whole genome shotgun (WGS) entry which is preliminary data.</text>
</comment>
<dbReference type="GO" id="GO:0042781">
    <property type="term" value="F:3'-tRNA processing endoribonuclease activity"/>
    <property type="evidence" value="ECO:0007669"/>
    <property type="project" value="UniProtKB-EC"/>
</dbReference>
<dbReference type="PROSITE" id="PS51194">
    <property type="entry name" value="HELICASE_CTER"/>
    <property type="match status" value="1"/>
</dbReference>
<keyword evidence="12" id="KW-0862">Zinc</keyword>
<dbReference type="Pfam" id="PF12706">
    <property type="entry name" value="Lactamase_B_2"/>
    <property type="match status" value="1"/>
</dbReference>
<dbReference type="SMART" id="SM00487">
    <property type="entry name" value="DEXDc"/>
    <property type="match status" value="1"/>
</dbReference>
<feature type="compositionally biased region" description="Acidic residues" evidence="16">
    <location>
        <begin position="92"/>
        <end position="104"/>
    </location>
</feature>